<evidence type="ECO:0000313" key="1">
    <source>
        <dbReference type="EMBL" id="ETI49257.1"/>
    </source>
</evidence>
<proteinExistence type="predicted"/>
<protein>
    <submittedName>
        <fullName evidence="1">Uncharacterized protein</fullName>
    </submittedName>
</protein>
<reference evidence="1 2" key="1">
    <citation type="submission" date="2013-11" db="EMBL/GenBank/DDBJ databases">
        <title>The Genome Sequence of Phytophthora parasitica P1569.</title>
        <authorList>
            <consortium name="The Broad Institute Genomics Platform"/>
            <person name="Russ C."/>
            <person name="Tyler B."/>
            <person name="Panabieres F."/>
            <person name="Shan W."/>
            <person name="Tripathy S."/>
            <person name="Grunwald N."/>
            <person name="Machado M."/>
            <person name="Johnson C.S."/>
            <person name="Arredondo F."/>
            <person name="Hong C."/>
            <person name="Coffey M."/>
            <person name="Young S.K."/>
            <person name="Zeng Q."/>
            <person name="Gargeya S."/>
            <person name="Fitzgerald M."/>
            <person name="Abouelleil A."/>
            <person name="Alvarado L."/>
            <person name="Chapman S.B."/>
            <person name="Gainer-Dewar J."/>
            <person name="Goldberg J."/>
            <person name="Griggs A."/>
            <person name="Gujja S."/>
            <person name="Hansen M."/>
            <person name="Howarth C."/>
            <person name="Imamovic A."/>
            <person name="Ireland A."/>
            <person name="Larimer J."/>
            <person name="McCowan C."/>
            <person name="Murphy C."/>
            <person name="Pearson M."/>
            <person name="Poon T.W."/>
            <person name="Priest M."/>
            <person name="Roberts A."/>
            <person name="Saif S."/>
            <person name="Shea T."/>
            <person name="Sykes S."/>
            <person name="Wortman J."/>
            <person name="Nusbaum C."/>
            <person name="Birren B."/>
        </authorList>
    </citation>
    <scope>NUCLEOTIDE SEQUENCE [LARGE SCALE GENOMIC DNA]</scope>
    <source>
        <strain evidence="1 2">P1569</strain>
    </source>
</reference>
<evidence type="ECO:0000313" key="2">
    <source>
        <dbReference type="Proteomes" id="UP000018721"/>
    </source>
</evidence>
<accession>V9FFP6</accession>
<keyword evidence="2" id="KW-1185">Reference proteome</keyword>
<dbReference type="AlphaFoldDB" id="V9FFP6"/>
<gene>
    <name evidence="1" type="ORF">F443_06853</name>
</gene>
<dbReference type="EMBL" id="ANIZ01001112">
    <property type="protein sequence ID" value="ETI49257.1"/>
    <property type="molecule type" value="Genomic_DNA"/>
</dbReference>
<organism evidence="1 2">
    <name type="scientific">Phytophthora nicotianae P1569</name>
    <dbReference type="NCBI Taxonomy" id="1317065"/>
    <lineage>
        <taxon>Eukaryota</taxon>
        <taxon>Sar</taxon>
        <taxon>Stramenopiles</taxon>
        <taxon>Oomycota</taxon>
        <taxon>Peronosporomycetes</taxon>
        <taxon>Peronosporales</taxon>
        <taxon>Peronosporaceae</taxon>
        <taxon>Phytophthora</taxon>
    </lineage>
</organism>
<comment type="caution">
    <text evidence="1">The sequence shown here is derived from an EMBL/GenBank/DDBJ whole genome shotgun (WGS) entry which is preliminary data.</text>
</comment>
<dbReference type="HOGENOM" id="CLU_1707756_0_0_1"/>
<dbReference type="Proteomes" id="UP000018721">
    <property type="component" value="Unassembled WGS sequence"/>
</dbReference>
<sequence>MMMGVYVPVINTPLAHSLLLILARMKFITLLSFVATVVATASAGNFANLRKPEYDPESLDSSDSDDCPQKCYVKKYDGVVHEKKCLERFAECMDDPKITVSSLIDIFVKVDSFEATYTLVRSGGRNEFILENVLLPEGTTVNGHPITTEKDFRDFINKA</sequence>
<name>V9FFP6_PHYNI</name>